<evidence type="ECO:0000313" key="1">
    <source>
        <dbReference type="EMBL" id="KAA0713107.1"/>
    </source>
</evidence>
<accession>A0A5A9NXM8</accession>
<reference evidence="1 2" key="1">
    <citation type="journal article" date="2019" name="Mol. Ecol. Resour.">
        <title>Chromosome-level genome assembly of Triplophysa tibetana, a fish adapted to the harsh high-altitude environment of the Tibetan Plateau.</title>
        <authorList>
            <person name="Yang X."/>
            <person name="Liu H."/>
            <person name="Ma Z."/>
            <person name="Zou Y."/>
            <person name="Zou M."/>
            <person name="Mao Y."/>
            <person name="Li X."/>
            <person name="Wang H."/>
            <person name="Chen T."/>
            <person name="Wang W."/>
            <person name="Yang R."/>
        </authorList>
    </citation>
    <scope>NUCLEOTIDE SEQUENCE [LARGE SCALE GENOMIC DNA]</scope>
    <source>
        <strain evidence="1">TTIB1903HZAU</strain>
        <tissue evidence="1">Muscle</tissue>
    </source>
</reference>
<dbReference type="AlphaFoldDB" id="A0A5A9NXM8"/>
<proteinExistence type="predicted"/>
<keyword evidence="2" id="KW-1185">Reference proteome</keyword>
<gene>
    <name evidence="1" type="ORF">E1301_Tti013629</name>
</gene>
<comment type="caution">
    <text evidence="1">The sequence shown here is derived from an EMBL/GenBank/DDBJ whole genome shotgun (WGS) entry which is preliminary data.</text>
</comment>
<dbReference type="Proteomes" id="UP000324632">
    <property type="component" value="Chromosome 13"/>
</dbReference>
<evidence type="ECO:0000313" key="2">
    <source>
        <dbReference type="Proteomes" id="UP000324632"/>
    </source>
</evidence>
<protein>
    <submittedName>
        <fullName evidence="1">Uncharacterized protein</fullName>
    </submittedName>
</protein>
<organism evidence="1 2">
    <name type="scientific">Triplophysa tibetana</name>
    <dbReference type="NCBI Taxonomy" id="1572043"/>
    <lineage>
        <taxon>Eukaryota</taxon>
        <taxon>Metazoa</taxon>
        <taxon>Chordata</taxon>
        <taxon>Craniata</taxon>
        <taxon>Vertebrata</taxon>
        <taxon>Euteleostomi</taxon>
        <taxon>Actinopterygii</taxon>
        <taxon>Neopterygii</taxon>
        <taxon>Teleostei</taxon>
        <taxon>Ostariophysi</taxon>
        <taxon>Cypriniformes</taxon>
        <taxon>Nemacheilidae</taxon>
        <taxon>Triplophysa</taxon>
    </lineage>
</organism>
<name>A0A5A9NXM8_9TELE</name>
<dbReference type="EMBL" id="SOYY01000013">
    <property type="protein sequence ID" value="KAA0713107.1"/>
    <property type="molecule type" value="Genomic_DNA"/>
</dbReference>
<sequence>MQNPMSLRGLVEAMELADATFARDGGEKVEASPRRMYRHSLFTSEDLLNCFGAYKRLKAYNKIGLKYGNFPPTRLKCIASAVIVGNAEAYDNAGEGDGVLVGGCEDEPRGEAWDSVAESDSDLERWGKIQQCLDPHKVDNREDHRTAETQVSLPAQRAACRASKEQGPEEVQRIHEDFQQAGYAARDAIINAFFT</sequence>